<dbReference type="RefSeq" id="WP_188777163.1">
    <property type="nucleotide sequence ID" value="NZ_BMMB01000008.1"/>
</dbReference>
<proteinExistence type="predicted"/>
<dbReference type="InterPro" id="IPR001086">
    <property type="entry name" value="Preph_deHydtase"/>
</dbReference>
<dbReference type="Proteomes" id="UP001185028">
    <property type="component" value="Unassembled WGS sequence"/>
</dbReference>
<dbReference type="PIRSF" id="PIRSF001500">
    <property type="entry name" value="Chor_mut_pdt_Ppr"/>
    <property type="match status" value="1"/>
</dbReference>
<reference evidence="12 13" key="1">
    <citation type="submission" date="2023-07" db="EMBL/GenBank/DDBJ databases">
        <title>Genomic Encyclopedia of Type Strains, Phase IV (KMG-IV): sequencing the most valuable type-strain genomes for metagenomic binning, comparative biology and taxonomic classification.</title>
        <authorList>
            <person name="Goeker M."/>
        </authorList>
    </citation>
    <scope>NUCLEOTIDE SEQUENCE [LARGE SCALE GENOMIC DNA]</scope>
    <source>
        <strain evidence="12 13">DSM 22170</strain>
    </source>
</reference>
<keyword evidence="5 9" id="KW-0057">Aromatic amino acid biosynthesis</keyword>
<dbReference type="PROSITE" id="PS00858">
    <property type="entry name" value="PREPHENATE_DEHYDR_2"/>
    <property type="match status" value="1"/>
</dbReference>
<evidence type="ECO:0000256" key="5">
    <source>
        <dbReference type="ARBA" id="ARBA00023141"/>
    </source>
</evidence>
<keyword evidence="13" id="KW-1185">Reference proteome</keyword>
<dbReference type="InterPro" id="IPR018528">
    <property type="entry name" value="Preph_deHydtase_CS"/>
</dbReference>
<evidence type="ECO:0000256" key="9">
    <source>
        <dbReference type="RuleBase" id="RU361254"/>
    </source>
</evidence>
<dbReference type="NCBIfam" id="NF008865">
    <property type="entry name" value="PRK11898.1"/>
    <property type="match status" value="1"/>
</dbReference>
<dbReference type="GO" id="GO:0004664">
    <property type="term" value="F:prephenate dehydratase activity"/>
    <property type="evidence" value="ECO:0007669"/>
    <property type="project" value="UniProtKB-EC"/>
</dbReference>
<evidence type="ECO:0000313" key="13">
    <source>
        <dbReference type="Proteomes" id="UP001185028"/>
    </source>
</evidence>
<feature type="domain" description="Prephenate dehydratase" evidence="10">
    <location>
        <begin position="2"/>
        <end position="199"/>
    </location>
</feature>
<dbReference type="InterPro" id="IPR002912">
    <property type="entry name" value="ACT_dom"/>
</dbReference>
<evidence type="ECO:0000313" key="12">
    <source>
        <dbReference type="EMBL" id="MDR6246010.1"/>
    </source>
</evidence>
<dbReference type="SUPFAM" id="SSF55021">
    <property type="entry name" value="ACT-like"/>
    <property type="match status" value="1"/>
</dbReference>
<comment type="catalytic activity">
    <reaction evidence="8 9">
        <text>prephenate + H(+) = 3-phenylpyruvate + CO2 + H2O</text>
        <dbReference type="Rhea" id="RHEA:21648"/>
        <dbReference type="ChEBI" id="CHEBI:15377"/>
        <dbReference type="ChEBI" id="CHEBI:15378"/>
        <dbReference type="ChEBI" id="CHEBI:16526"/>
        <dbReference type="ChEBI" id="CHEBI:18005"/>
        <dbReference type="ChEBI" id="CHEBI:29934"/>
        <dbReference type="EC" id="4.2.1.51"/>
    </reaction>
</comment>
<evidence type="ECO:0000259" key="11">
    <source>
        <dbReference type="PROSITE" id="PS51671"/>
    </source>
</evidence>
<sequence>MIRIAALPSGSVSHEALLHILGDQPIEIVHHKMIADVFLSTAQGKTDYSVIPIENTIEGSVTLHMDWLVHEVDIPMQLEWVYPSIQNLIGRRSELIADGEDPSFVSPESNLDYSRIRKVLSHPVAMAQCHQFIRSTLPEAELEHVGSTAEAVQMVSQNPGQGLAAIGTSLGAQKYGLDILADRITDHDNNHTRFVLIGNRPITVKKEADHMKTSMLITLSENFAGALHQVLAAFSWRKLNLSRIESRPTKKKLGNYYFYIDVLASQDSVLIKAAMEEIQALGCQVRVLGSYPCYEYNLARAKS</sequence>
<name>A0ABU1J3B7_9BACL</name>
<evidence type="ECO:0000256" key="8">
    <source>
        <dbReference type="ARBA" id="ARBA00047848"/>
    </source>
</evidence>
<dbReference type="Gene3D" id="3.30.70.260">
    <property type="match status" value="1"/>
</dbReference>
<dbReference type="EC" id="4.2.1.51" evidence="2 9"/>
<dbReference type="Gene3D" id="3.40.190.10">
    <property type="entry name" value="Periplasmic binding protein-like II"/>
    <property type="match status" value="2"/>
</dbReference>
<gene>
    <name evidence="9" type="primary">pheA</name>
    <name evidence="12" type="ORF">JOC58_003926</name>
</gene>
<accession>A0ABU1J3B7</accession>
<evidence type="ECO:0000256" key="1">
    <source>
        <dbReference type="ARBA" id="ARBA00004741"/>
    </source>
</evidence>
<dbReference type="SUPFAM" id="SSF53850">
    <property type="entry name" value="Periplasmic binding protein-like II"/>
    <property type="match status" value="1"/>
</dbReference>
<dbReference type="PANTHER" id="PTHR21022:SF19">
    <property type="entry name" value="PREPHENATE DEHYDRATASE-RELATED"/>
    <property type="match status" value="1"/>
</dbReference>
<dbReference type="EMBL" id="JAVDQH010000020">
    <property type="protein sequence ID" value="MDR6246010.1"/>
    <property type="molecule type" value="Genomic_DNA"/>
</dbReference>
<evidence type="ECO:0000256" key="4">
    <source>
        <dbReference type="ARBA" id="ARBA00022605"/>
    </source>
</evidence>
<evidence type="ECO:0000256" key="6">
    <source>
        <dbReference type="ARBA" id="ARBA00023222"/>
    </source>
</evidence>
<dbReference type="PROSITE" id="PS51171">
    <property type="entry name" value="PREPHENATE_DEHYDR_3"/>
    <property type="match status" value="1"/>
</dbReference>
<dbReference type="PROSITE" id="PS51671">
    <property type="entry name" value="ACT"/>
    <property type="match status" value="1"/>
</dbReference>
<evidence type="ECO:0000256" key="2">
    <source>
        <dbReference type="ARBA" id="ARBA00013147"/>
    </source>
</evidence>
<keyword evidence="6 9" id="KW-0584">Phenylalanine biosynthesis</keyword>
<evidence type="ECO:0000256" key="3">
    <source>
        <dbReference type="ARBA" id="ARBA00021872"/>
    </source>
</evidence>
<dbReference type="Pfam" id="PF00800">
    <property type="entry name" value="PDT"/>
    <property type="match status" value="1"/>
</dbReference>
<feature type="domain" description="ACT" evidence="11">
    <location>
        <begin position="215"/>
        <end position="292"/>
    </location>
</feature>
<protein>
    <recommendedName>
        <fullName evidence="3 9">Prephenate dehydratase</fullName>
        <shortName evidence="9">PDT</shortName>
        <ecNumber evidence="2 9">4.2.1.51</ecNumber>
    </recommendedName>
</protein>
<dbReference type="Pfam" id="PF01842">
    <property type="entry name" value="ACT"/>
    <property type="match status" value="1"/>
</dbReference>
<keyword evidence="7 9" id="KW-0456">Lyase</keyword>
<dbReference type="CDD" id="cd13633">
    <property type="entry name" value="PBP2_Sa-PDT_like"/>
    <property type="match status" value="1"/>
</dbReference>
<evidence type="ECO:0000256" key="7">
    <source>
        <dbReference type="ARBA" id="ARBA00023239"/>
    </source>
</evidence>
<comment type="caution">
    <text evidence="12">The sequence shown here is derived from an EMBL/GenBank/DDBJ whole genome shotgun (WGS) entry which is preliminary data.</text>
</comment>
<dbReference type="PANTHER" id="PTHR21022">
    <property type="entry name" value="PREPHENATE DEHYDRATASE P PROTEIN"/>
    <property type="match status" value="1"/>
</dbReference>
<organism evidence="12 13">
    <name type="scientific">Paenibacillus hunanensis</name>
    <dbReference type="NCBI Taxonomy" id="539262"/>
    <lineage>
        <taxon>Bacteria</taxon>
        <taxon>Bacillati</taxon>
        <taxon>Bacillota</taxon>
        <taxon>Bacilli</taxon>
        <taxon>Bacillales</taxon>
        <taxon>Paenibacillaceae</taxon>
        <taxon>Paenibacillus</taxon>
    </lineage>
</organism>
<dbReference type="InterPro" id="IPR045865">
    <property type="entry name" value="ACT-like_dom_sf"/>
</dbReference>
<evidence type="ECO:0000259" key="10">
    <source>
        <dbReference type="PROSITE" id="PS51171"/>
    </source>
</evidence>
<dbReference type="CDD" id="cd04905">
    <property type="entry name" value="ACT_CM-PDT"/>
    <property type="match status" value="1"/>
</dbReference>
<keyword evidence="4 9" id="KW-0028">Amino-acid biosynthesis</keyword>
<dbReference type="PROSITE" id="PS00857">
    <property type="entry name" value="PREPHENATE_DEHYDR_1"/>
    <property type="match status" value="1"/>
</dbReference>
<comment type="pathway">
    <text evidence="1 9">Amino-acid biosynthesis; L-phenylalanine biosynthesis; phenylpyruvate from prephenate: step 1/1.</text>
</comment>
<dbReference type="InterPro" id="IPR008242">
    <property type="entry name" value="Chor_mutase/pphenate_deHydtase"/>
</dbReference>